<accession>A0A9K3CWH9</accession>
<evidence type="ECO:0000259" key="2">
    <source>
        <dbReference type="Pfam" id="PF02886"/>
    </source>
</evidence>
<protein>
    <recommendedName>
        <fullName evidence="2">Lipid-binding serum glycoprotein C-terminal domain-containing protein</fullName>
    </recommendedName>
</protein>
<dbReference type="Gene3D" id="3.15.20.10">
    <property type="entry name" value="Bactericidal permeability-increasing protein, domain 2"/>
    <property type="match status" value="1"/>
</dbReference>
<evidence type="ECO:0000313" key="4">
    <source>
        <dbReference type="Proteomes" id="UP000265618"/>
    </source>
</evidence>
<sequence>MHYLPVLLCLCAWVCMTVAECPPEGEADPSDIGAVVVLSIEGVNKLAADSIPDIEASAFDLKMDDINTSLDLGITVVDLSITQLLFANFHIGDIKATSLPLTQELMLNMDDLDLELTFDWEYTEESWPFSKDSGTGTATCTGIGGEVVMGVGFDHVCGVPQFMADSVNLDLGDIKITLDGGASQLFQLILNAFIGLVEDLFTDELNTLIAASMTEAINEGIQESTGPSNVPDGMKEDFRSPNPVVVLEDNYIAIHFTAYIYPADEGPTWSARDAIMPTPLPNLVTSEDLQFVLSNTLFESLFLSSLHLGLLKGQVDPAKVQDPQLASLLTTTSLGAICPGLYEAYPDATVTLDLDATEMPTVTVMPSALFSNVTGTVHVSVHDEASQSMVDTFTVGYSVGLAGTPQSLTETLHNAENMTTFYIDYTPYNTTGWEIESSYGPVDMEGPSAMMLQMYLSFLGVVPWFSDWTLRHSPNFGIAGDFYDWQNMYSVLEPPGAIVYNVAMMQDLPV</sequence>
<feature type="domain" description="Lipid-binding serum glycoprotein C-terminal" evidence="2">
    <location>
        <begin position="290"/>
        <end position="383"/>
    </location>
</feature>
<gene>
    <name evidence="3" type="ORF">KIPB_005082</name>
</gene>
<dbReference type="InterPro" id="IPR032942">
    <property type="entry name" value="BPI/LBP/Plunc"/>
</dbReference>
<dbReference type="InterPro" id="IPR001124">
    <property type="entry name" value="Lipid-bd_serum_glycop_C"/>
</dbReference>
<dbReference type="OrthoDB" id="10255543at2759"/>
<dbReference type="GO" id="GO:0008289">
    <property type="term" value="F:lipid binding"/>
    <property type="evidence" value="ECO:0007669"/>
    <property type="project" value="InterPro"/>
</dbReference>
<dbReference type="PANTHER" id="PTHR10504">
    <property type="entry name" value="BACTERICIDAL PERMEABILITY-INCREASING BPI PROTEIN-RELATED"/>
    <property type="match status" value="1"/>
</dbReference>
<evidence type="ECO:0000313" key="3">
    <source>
        <dbReference type="EMBL" id="GIQ83722.1"/>
    </source>
</evidence>
<dbReference type="EMBL" id="BDIP01001153">
    <property type="protein sequence ID" value="GIQ83722.1"/>
    <property type="molecule type" value="Genomic_DNA"/>
</dbReference>
<dbReference type="Proteomes" id="UP000265618">
    <property type="component" value="Unassembled WGS sequence"/>
</dbReference>
<feature type="chain" id="PRO_5039892278" description="Lipid-binding serum glycoprotein C-terminal domain-containing protein" evidence="1">
    <location>
        <begin position="20"/>
        <end position="510"/>
    </location>
</feature>
<keyword evidence="4" id="KW-1185">Reference proteome</keyword>
<dbReference type="Gene3D" id="3.15.10.10">
    <property type="entry name" value="Bactericidal permeability-increasing protein, domain 1"/>
    <property type="match status" value="1"/>
</dbReference>
<comment type="caution">
    <text evidence="3">The sequence shown here is derived from an EMBL/GenBank/DDBJ whole genome shotgun (WGS) entry which is preliminary data.</text>
</comment>
<reference evidence="3 4" key="1">
    <citation type="journal article" date="2018" name="PLoS ONE">
        <title>The draft genome of Kipferlia bialata reveals reductive genome evolution in fornicate parasites.</title>
        <authorList>
            <person name="Tanifuji G."/>
            <person name="Takabayashi S."/>
            <person name="Kume K."/>
            <person name="Takagi M."/>
            <person name="Nakayama T."/>
            <person name="Kamikawa R."/>
            <person name="Inagaki Y."/>
            <person name="Hashimoto T."/>
        </authorList>
    </citation>
    <scope>NUCLEOTIDE SEQUENCE [LARGE SCALE GENOMIC DNA]</scope>
    <source>
        <strain evidence="3">NY0173</strain>
    </source>
</reference>
<organism evidence="3 4">
    <name type="scientific">Kipferlia bialata</name>
    <dbReference type="NCBI Taxonomy" id="797122"/>
    <lineage>
        <taxon>Eukaryota</taxon>
        <taxon>Metamonada</taxon>
        <taxon>Carpediemonas-like organisms</taxon>
        <taxon>Kipferlia</taxon>
    </lineage>
</organism>
<dbReference type="PANTHER" id="PTHR10504:SF131">
    <property type="entry name" value="BPI2 DOMAIN-CONTAINING PROTEIN"/>
    <property type="match status" value="1"/>
</dbReference>
<feature type="signal peptide" evidence="1">
    <location>
        <begin position="1"/>
        <end position="19"/>
    </location>
</feature>
<evidence type="ECO:0000256" key="1">
    <source>
        <dbReference type="SAM" id="SignalP"/>
    </source>
</evidence>
<dbReference type="Pfam" id="PF02886">
    <property type="entry name" value="LBP_BPI_CETP_C"/>
    <property type="match status" value="1"/>
</dbReference>
<dbReference type="SUPFAM" id="SSF55394">
    <property type="entry name" value="Bactericidal permeability-increasing protein, BPI"/>
    <property type="match status" value="2"/>
</dbReference>
<keyword evidence="1" id="KW-0732">Signal</keyword>
<proteinExistence type="predicted"/>
<name>A0A9K3CWH9_9EUKA</name>
<dbReference type="AlphaFoldDB" id="A0A9K3CWH9"/>
<dbReference type="InterPro" id="IPR017943">
    <property type="entry name" value="Bactericidal_perm-incr_a/b_dom"/>
</dbReference>